<evidence type="ECO:0000313" key="6">
    <source>
        <dbReference type="EMBL" id="SVA20123.1"/>
    </source>
</evidence>
<dbReference type="PROSITE" id="PS00211">
    <property type="entry name" value="ABC_TRANSPORTER_1"/>
    <property type="match status" value="1"/>
</dbReference>
<dbReference type="SUPFAM" id="SSF52540">
    <property type="entry name" value="P-loop containing nucleoside triphosphate hydrolases"/>
    <property type="match status" value="1"/>
</dbReference>
<dbReference type="InterPro" id="IPR003593">
    <property type="entry name" value="AAA+_ATPase"/>
</dbReference>
<evidence type="ECO:0000259" key="5">
    <source>
        <dbReference type="PROSITE" id="PS50893"/>
    </source>
</evidence>
<dbReference type="InterPro" id="IPR017871">
    <property type="entry name" value="ABC_transporter-like_CS"/>
</dbReference>
<dbReference type="InterPro" id="IPR027417">
    <property type="entry name" value="P-loop_NTPase"/>
</dbReference>
<sequence length="331" mass="36176">VLRFYNREAACNNNMLELEGVSKSYPLRRWGRTISHVEALRNLELSVPAGAIFGFLGPNGAGKTTTLNCIAGLLEPDAGTITLDGEPLMGSGGRDALGFLPEQIGLHGHLTARETLAFYGGFHRLETDELESRANESLERLGLGKDGDRPVNGFSLGMRKRLALAMALLHAPRLLLLDEPTSGLDPRGVAALRELLRQLNQDGLTIFLSSHVLGEMQQLCTHVAILNRGQLVLQDEVEAVRATVREAGLRATLRVGGFEPEQLDDIEALPSVHEVRAIPDGRHTRLEIRLRDDDTSALATALVELGLKLYSVEPHDPTLEEVFLARTEAHD</sequence>
<name>A0A381U0Z3_9ZZZZ</name>
<keyword evidence="4" id="KW-0067">ATP-binding</keyword>
<dbReference type="PANTHER" id="PTHR43335">
    <property type="entry name" value="ABC TRANSPORTER, ATP-BINDING PROTEIN"/>
    <property type="match status" value="1"/>
</dbReference>
<comment type="similarity">
    <text evidence="1">Belongs to the ABC transporter superfamily.</text>
</comment>
<accession>A0A381U0Z3</accession>
<dbReference type="Pfam" id="PF00005">
    <property type="entry name" value="ABC_tran"/>
    <property type="match status" value="1"/>
</dbReference>
<dbReference type="Gene3D" id="3.40.50.300">
    <property type="entry name" value="P-loop containing nucleotide triphosphate hydrolases"/>
    <property type="match status" value="1"/>
</dbReference>
<evidence type="ECO:0000256" key="4">
    <source>
        <dbReference type="ARBA" id="ARBA00022840"/>
    </source>
</evidence>
<feature type="non-terminal residue" evidence="6">
    <location>
        <position position="1"/>
    </location>
</feature>
<protein>
    <recommendedName>
        <fullName evidence="5">ABC transporter domain-containing protein</fullName>
    </recommendedName>
</protein>
<dbReference type="EMBL" id="UINC01005253">
    <property type="protein sequence ID" value="SVA20123.1"/>
    <property type="molecule type" value="Genomic_DNA"/>
</dbReference>
<dbReference type="SMART" id="SM00382">
    <property type="entry name" value="AAA"/>
    <property type="match status" value="1"/>
</dbReference>
<reference evidence="6" key="1">
    <citation type="submission" date="2018-05" db="EMBL/GenBank/DDBJ databases">
        <authorList>
            <person name="Lanie J.A."/>
            <person name="Ng W.-L."/>
            <person name="Kazmierczak K.M."/>
            <person name="Andrzejewski T.M."/>
            <person name="Davidsen T.M."/>
            <person name="Wayne K.J."/>
            <person name="Tettelin H."/>
            <person name="Glass J.I."/>
            <person name="Rusch D."/>
            <person name="Podicherti R."/>
            <person name="Tsui H.-C.T."/>
            <person name="Winkler M.E."/>
        </authorList>
    </citation>
    <scope>NUCLEOTIDE SEQUENCE</scope>
</reference>
<evidence type="ECO:0000256" key="2">
    <source>
        <dbReference type="ARBA" id="ARBA00022448"/>
    </source>
</evidence>
<feature type="domain" description="ABC transporter" evidence="5">
    <location>
        <begin position="16"/>
        <end position="253"/>
    </location>
</feature>
<dbReference type="PROSITE" id="PS50893">
    <property type="entry name" value="ABC_TRANSPORTER_2"/>
    <property type="match status" value="1"/>
</dbReference>
<proteinExistence type="inferred from homology"/>
<dbReference type="GO" id="GO:0005524">
    <property type="term" value="F:ATP binding"/>
    <property type="evidence" value="ECO:0007669"/>
    <property type="project" value="UniProtKB-KW"/>
</dbReference>
<dbReference type="GO" id="GO:0016887">
    <property type="term" value="F:ATP hydrolysis activity"/>
    <property type="evidence" value="ECO:0007669"/>
    <property type="project" value="InterPro"/>
</dbReference>
<evidence type="ECO:0000256" key="1">
    <source>
        <dbReference type="ARBA" id="ARBA00005417"/>
    </source>
</evidence>
<organism evidence="6">
    <name type="scientific">marine metagenome</name>
    <dbReference type="NCBI Taxonomy" id="408172"/>
    <lineage>
        <taxon>unclassified sequences</taxon>
        <taxon>metagenomes</taxon>
        <taxon>ecological metagenomes</taxon>
    </lineage>
</organism>
<evidence type="ECO:0000256" key="3">
    <source>
        <dbReference type="ARBA" id="ARBA00022741"/>
    </source>
</evidence>
<keyword evidence="3" id="KW-0547">Nucleotide-binding</keyword>
<dbReference type="AlphaFoldDB" id="A0A381U0Z3"/>
<keyword evidence="2" id="KW-0813">Transport</keyword>
<gene>
    <name evidence="6" type="ORF">METZ01_LOCUS72977</name>
</gene>
<dbReference type="InterPro" id="IPR003439">
    <property type="entry name" value="ABC_transporter-like_ATP-bd"/>
</dbReference>